<feature type="compositionally biased region" description="Low complexity" evidence="1">
    <location>
        <begin position="233"/>
        <end position="244"/>
    </location>
</feature>
<reference evidence="2 3" key="1">
    <citation type="submission" date="2019-02" db="EMBL/GenBank/DDBJ databases">
        <title>Genome sequencing of the rare red list fungi Dentipellis fragilis.</title>
        <authorList>
            <person name="Buettner E."/>
            <person name="Kellner H."/>
        </authorList>
    </citation>
    <scope>NUCLEOTIDE SEQUENCE [LARGE SCALE GENOMIC DNA]</scope>
    <source>
        <strain evidence="2 3">DSM 105465</strain>
    </source>
</reference>
<feature type="region of interest" description="Disordered" evidence="1">
    <location>
        <begin position="346"/>
        <end position="405"/>
    </location>
</feature>
<feature type="region of interest" description="Disordered" evidence="1">
    <location>
        <begin position="233"/>
        <end position="264"/>
    </location>
</feature>
<gene>
    <name evidence="2" type="ORF">EVG20_g4270</name>
</gene>
<name>A0A4Y9YW55_9AGAM</name>
<proteinExistence type="predicted"/>
<dbReference type="AlphaFoldDB" id="A0A4Y9YW55"/>
<protein>
    <submittedName>
        <fullName evidence="2">Uncharacterized protein</fullName>
    </submittedName>
</protein>
<keyword evidence="3" id="KW-1185">Reference proteome</keyword>
<feature type="compositionally biased region" description="Basic and acidic residues" evidence="1">
    <location>
        <begin position="384"/>
        <end position="395"/>
    </location>
</feature>
<evidence type="ECO:0000313" key="2">
    <source>
        <dbReference type="EMBL" id="TFY66816.1"/>
    </source>
</evidence>
<evidence type="ECO:0000313" key="3">
    <source>
        <dbReference type="Proteomes" id="UP000298327"/>
    </source>
</evidence>
<organism evidence="2 3">
    <name type="scientific">Dentipellis fragilis</name>
    <dbReference type="NCBI Taxonomy" id="205917"/>
    <lineage>
        <taxon>Eukaryota</taxon>
        <taxon>Fungi</taxon>
        <taxon>Dikarya</taxon>
        <taxon>Basidiomycota</taxon>
        <taxon>Agaricomycotina</taxon>
        <taxon>Agaricomycetes</taxon>
        <taxon>Russulales</taxon>
        <taxon>Hericiaceae</taxon>
        <taxon>Dentipellis</taxon>
    </lineage>
</organism>
<dbReference type="Proteomes" id="UP000298327">
    <property type="component" value="Unassembled WGS sequence"/>
</dbReference>
<sequence length="405" mass="44222">MPLAQQPFWPFILRGRSSQAREQNSEAGRRTGAGAHLSAFAAEPAGPLFLPLLSHTEGKLRESAGAAGGWIARNEAAGNCTVADISFRRTPQARHPLRLTVTVPRLAIAQEMGKKRKRVAAALHSELLEYASLIRVLRTNDALDVVPHLTTPATFTPVDDDDGESEKLPSGALSQREPSMREDDQESEMLLSGKTRDTWTRWPLMAGDVHVPEWSFEDEVRLIAQQTLDSQASLQPASASSGLGQDSQSREASHVMAVDGEDDEDARLPASAVHNLATAASIHLEQILSAIASHTPTGREEHAKQAQASWMGECPWNDADRALLVSSSRKELSETLKPYDLSFLEYPSIPTKGQRGDTVKRPRGPYGKRSKSVKEESEASDSSSDDKPLAKRTAKDPIMPWSLDD</sequence>
<feature type="region of interest" description="Disordered" evidence="1">
    <location>
        <begin position="151"/>
        <end position="190"/>
    </location>
</feature>
<dbReference type="EMBL" id="SEOQ01000216">
    <property type="protein sequence ID" value="TFY66816.1"/>
    <property type="molecule type" value="Genomic_DNA"/>
</dbReference>
<comment type="caution">
    <text evidence="2">The sequence shown here is derived from an EMBL/GenBank/DDBJ whole genome shotgun (WGS) entry which is preliminary data.</text>
</comment>
<evidence type="ECO:0000256" key="1">
    <source>
        <dbReference type="SAM" id="MobiDB-lite"/>
    </source>
</evidence>
<accession>A0A4Y9YW55</accession>
<feature type="compositionally biased region" description="Basic residues" evidence="1">
    <location>
        <begin position="361"/>
        <end position="371"/>
    </location>
</feature>
<dbReference type="OrthoDB" id="3260379at2759"/>